<sequence length="325" mass="35702">MKKILFLLIACITLFFSTAHAVSLPGPVVSTEWLAANMTNVQILEVRGDVASYTRLPEFEVDKKTGKKLLVEVGGHIIGSNFLDFKKVRVDRLIDGKKIKYLIPEKLDFEKIIQAVGINSDKPIILVPVALDMSDIDEALRTYWQFKVYGEDNIAVLDGGMAGWLSEGRDFSTASAAKSIGNWTAKAERQELIANSEQVAAASKNGQSTLIDARQPAQFLGLSKRDYVLTYGHIAGGKQFAPELLAKSKKGALYFWDKNTYQALFLANDISTKMPAISYCNSGHLAAGGWFVMSELVGNPSTKLYDGSLYLWTLEGRPTVGVPLN</sequence>
<keyword evidence="1" id="KW-0677">Repeat</keyword>
<gene>
    <name evidence="4" type="ORF">B0G85_0807</name>
</gene>
<dbReference type="InterPro" id="IPR051126">
    <property type="entry name" value="Thiosulfate_sulfurtransferase"/>
</dbReference>
<feature type="signal peptide" evidence="2">
    <location>
        <begin position="1"/>
        <end position="21"/>
    </location>
</feature>
<keyword evidence="4" id="KW-0808">Transferase</keyword>
<dbReference type="AlphaFoldDB" id="A0A2M8VQT3"/>
<protein>
    <submittedName>
        <fullName evidence="4">Thiosulfate/3-mercaptopyruvate sulfurtransferase</fullName>
    </submittedName>
</protein>
<keyword evidence="5" id="KW-1185">Reference proteome</keyword>
<evidence type="ECO:0000256" key="2">
    <source>
        <dbReference type="SAM" id="SignalP"/>
    </source>
</evidence>
<keyword evidence="4" id="KW-0670">Pyruvate</keyword>
<accession>A0A2M8VQT3</accession>
<dbReference type="OrthoDB" id="9781034at2"/>
<organism evidence="4 5">
    <name type="scientific">Polynucleobacter brandtiae</name>
    <dbReference type="NCBI Taxonomy" id="1938816"/>
    <lineage>
        <taxon>Bacteria</taxon>
        <taxon>Pseudomonadati</taxon>
        <taxon>Pseudomonadota</taxon>
        <taxon>Betaproteobacteria</taxon>
        <taxon>Burkholderiales</taxon>
        <taxon>Burkholderiaceae</taxon>
        <taxon>Polynucleobacter</taxon>
    </lineage>
</organism>
<reference evidence="4 5" key="1">
    <citation type="submission" date="2017-11" db="EMBL/GenBank/DDBJ databases">
        <title>Genomic Encyclopedia of Type Strains, Phase III (KMG-III): the genomes of soil and plant-associated and newly described type strains.</title>
        <authorList>
            <person name="Whitman W."/>
        </authorList>
    </citation>
    <scope>NUCLEOTIDE SEQUENCE [LARGE SCALE GENOMIC DNA]</scope>
    <source>
        <strain evidence="4 5">UB-Domo-W1</strain>
    </source>
</reference>
<evidence type="ECO:0000256" key="1">
    <source>
        <dbReference type="ARBA" id="ARBA00022737"/>
    </source>
</evidence>
<dbReference type="SMART" id="SM00450">
    <property type="entry name" value="RHOD"/>
    <property type="match status" value="2"/>
</dbReference>
<dbReference type="SUPFAM" id="SSF52821">
    <property type="entry name" value="Rhodanese/Cell cycle control phosphatase"/>
    <property type="match status" value="2"/>
</dbReference>
<dbReference type="RefSeq" id="WP_100379183.1">
    <property type="nucleotide sequence ID" value="NZ_CBCSBW010000002.1"/>
</dbReference>
<dbReference type="PANTHER" id="PTHR43855">
    <property type="entry name" value="THIOSULFATE SULFURTRANSFERASE"/>
    <property type="match status" value="1"/>
</dbReference>
<dbReference type="InterPro" id="IPR036873">
    <property type="entry name" value="Rhodanese-like_dom_sf"/>
</dbReference>
<dbReference type="PROSITE" id="PS50206">
    <property type="entry name" value="RHODANESE_3"/>
    <property type="match status" value="2"/>
</dbReference>
<feature type="domain" description="Rhodanese" evidence="3">
    <location>
        <begin position="204"/>
        <end position="321"/>
    </location>
</feature>
<feature type="domain" description="Rhodanese" evidence="3">
    <location>
        <begin position="64"/>
        <end position="173"/>
    </location>
</feature>
<dbReference type="InterPro" id="IPR001763">
    <property type="entry name" value="Rhodanese-like_dom"/>
</dbReference>
<evidence type="ECO:0000313" key="4">
    <source>
        <dbReference type="EMBL" id="PJI79830.1"/>
    </source>
</evidence>
<dbReference type="GO" id="GO:0016740">
    <property type="term" value="F:transferase activity"/>
    <property type="evidence" value="ECO:0007669"/>
    <property type="project" value="UniProtKB-KW"/>
</dbReference>
<evidence type="ECO:0000259" key="3">
    <source>
        <dbReference type="PROSITE" id="PS50206"/>
    </source>
</evidence>
<proteinExistence type="predicted"/>
<dbReference type="Proteomes" id="UP000229366">
    <property type="component" value="Unassembled WGS sequence"/>
</dbReference>
<comment type="caution">
    <text evidence="4">The sequence shown here is derived from an EMBL/GenBank/DDBJ whole genome shotgun (WGS) entry which is preliminary data.</text>
</comment>
<dbReference type="Gene3D" id="3.40.250.10">
    <property type="entry name" value="Rhodanese-like domain"/>
    <property type="match status" value="2"/>
</dbReference>
<feature type="chain" id="PRO_5014598417" evidence="2">
    <location>
        <begin position="22"/>
        <end position="325"/>
    </location>
</feature>
<name>A0A2M8VQT3_9BURK</name>
<evidence type="ECO:0000313" key="5">
    <source>
        <dbReference type="Proteomes" id="UP000229366"/>
    </source>
</evidence>
<dbReference type="PANTHER" id="PTHR43855:SF1">
    <property type="entry name" value="THIOSULFATE SULFURTRANSFERASE"/>
    <property type="match status" value="1"/>
</dbReference>
<dbReference type="Pfam" id="PF00581">
    <property type="entry name" value="Rhodanese"/>
    <property type="match status" value="1"/>
</dbReference>
<keyword evidence="2" id="KW-0732">Signal</keyword>
<dbReference type="EMBL" id="PGTX01000002">
    <property type="protein sequence ID" value="PJI79830.1"/>
    <property type="molecule type" value="Genomic_DNA"/>
</dbReference>